<sequence length="190" mass="20547">MTIGAFFGSYDSPAARIRSAVAHRQLPILTVAIVLDLVSHVVTLPDLLARVAAFATLALMTVAILAMYSHLFDTALCVQCMADVPADAPVRAQRWRRMLWLRHFMSTRLGAAVTLLIAVALGIAQGVSGLQGAARLLFAAPADLFLFAVVYAGALHHRLRPWCLYCRNWDGDGDPEPAPDPTVFGTKTAH</sequence>
<dbReference type="EMBL" id="MLIQ01000014">
    <property type="protein sequence ID" value="OHU57057.1"/>
    <property type="molecule type" value="Genomic_DNA"/>
</dbReference>
<name>A0A1S1LJK7_MYCCH</name>
<protein>
    <submittedName>
        <fullName evidence="2">Uncharacterized protein</fullName>
    </submittedName>
</protein>
<keyword evidence="1" id="KW-1133">Transmembrane helix</keyword>
<dbReference type="AlphaFoldDB" id="A0A1S1LJK7"/>
<feature type="transmembrane region" description="Helical" evidence="1">
    <location>
        <begin position="51"/>
        <end position="71"/>
    </location>
</feature>
<evidence type="ECO:0000313" key="3">
    <source>
        <dbReference type="Proteomes" id="UP000180043"/>
    </source>
</evidence>
<comment type="caution">
    <text evidence="2">The sequence shown here is derived from an EMBL/GenBank/DDBJ whole genome shotgun (WGS) entry which is preliminary data.</text>
</comment>
<keyword evidence="1" id="KW-0472">Membrane</keyword>
<gene>
    <name evidence="2" type="ORF">BKG82_12760</name>
</gene>
<feature type="transmembrane region" description="Helical" evidence="1">
    <location>
        <begin position="26"/>
        <end position="45"/>
    </location>
</feature>
<keyword evidence="1" id="KW-0812">Transmembrane</keyword>
<evidence type="ECO:0000256" key="1">
    <source>
        <dbReference type="SAM" id="Phobius"/>
    </source>
</evidence>
<reference evidence="2 3" key="1">
    <citation type="submission" date="2016-10" db="EMBL/GenBank/DDBJ databases">
        <title>Evaluation of Human, Veterinary and Environmental Mycobacterium chelonae Isolates by Core Genome Phylogenomic Analysis, Targeted Gene Comparison, and Anti-microbial Susceptibility Patterns: A Tale of Mistaken Identities.</title>
        <authorList>
            <person name="Fogelson S.B."/>
            <person name="Camus A.C."/>
            <person name="Lorenz W."/>
            <person name="Vasireddy R."/>
            <person name="Vasireddy S."/>
            <person name="Smith T."/>
            <person name="Brown-Elliott B.A."/>
            <person name="Wallace R.J.Jr."/>
            <person name="Hasan N.A."/>
            <person name="Reischl U."/>
            <person name="Sanchez S."/>
        </authorList>
    </citation>
    <scope>NUCLEOTIDE SEQUENCE [LARGE SCALE GENOMIC DNA]</scope>
    <source>
        <strain evidence="2 3">15515</strain>
    </source>
</reference>
<dbReference type="RefSeq" id="WP_070947432.1">
    <property type="nucleotide sequence ID" value="NZ_MLIQ01000014.1"/>
</dbReference>
<feature type="transmembrane region" description="Helical" evidence="1">
    <location>
        <begin position="136"/>
        <end position="155"/>
    </location>
</feature>
<evidence type="ECO:0000313" key="2">
    <source>
        <dbReference type="EMBL" id="OHU57057.1"/>
    </source>
</evidence>
<accession>A0A1S1LJK7</accession>
<feature type="transmembrane region" description="Helical" evidence="1">
    <location>
        <begin position="104"/>
        <end position="124"/>
    </location>
</feature>
<organism evidence="2 3">
    <name type="scientific">Mycobacteroides chelonae</name>
    <name type="common">Mycobacterium chelonae</name>
    <dbReference type="NCBI Taxonomy" id="1774"/>
    <lineage>
        <taxon>Bacteria</taxon>
        <taxon>Bacillati</taxon>
        <taxon>Actinomycetota</taxon>
        <taxon>Actinomycetes</taxon>
        <taxon>Mycobacteriales</taxon>
        <taxon>Mycobacteriaceae</taxon>
        <taxon>Mycobacteroides</taxon>
    </lineage>
</organism>
<proteinExistence type="predicted"/>
<dbReference type="Proteomes" id="UP000180043">
    <property type="component" value="Unassembled WGS sequence"/>
</dbReference>